<feature type="compositionally biased region" description="Polar residues" evidence="1">
    <location>
        <begin position="94"/>
        <end position="105"/>
    </location>
</feature>
<feature type="compositionally biased region" description="Gly residues" evidence="1">
    <location>
        <begin position="52"/>
        <end position="61"/>
    </location>
</feature>
<accession>Q1IXB7</accession>
<evidence type="ECO:0000313" key="4">
    <source>
        <dbReference type="Proteomes" id="UP000002431"/>
    </source>
</evidence>
<dbReference type="EMBL" id="CP000359">
    <property type="protein sequence ID" value="ABF46117.1"/>
    <property type="molecule type" value="Genomic_DNA"/>
</dbReference>
<gene>
    <name evidence="3" type="ordered locus">Dgeo_1822</name>
</gene>
<dbReference type="KEGG" id="dge:Dgeo_1822"/>
<sequence length="234" mass="24554">MYAGPGRWRGGRLAGGTLPLRSAYSAAMKRPLALLLTTLALASGVADAARRSGGGFGGSRRSGGYSAPRYTSPSNTYTAPRTTAPSTRTPSTTQRNAASGGTSAVNRAAASRVTPSQLNAWKNVKLPADVPRRALTYSATPSAQYPYQLAPGRYFPYPQSYYRSHGIGTDILKYALIFTAASSIANALDGPDVIVNSGVPGTVVARPGPNLWTYAGVGLLAAAAAWFWAGRRRR</sequence>
<keyword evidence="4" id="KW-1185">Reference proteome</keyword>
<protein>
    <submittedName>
        <fullName evidence="3">Uncharacterized protein</fullName>
    </submittedName>
</protein>
<proteinExistence type="predicted"/>
<feature type="compositionally biased region" description="Low complexity" evidence="1">
    <location>
        <begin position="78"/>
        <end position="93"/>
    </location>
</feature>
<organism evidence="3 4">
    <name type="scientific">Deinococcus geothermalis (strain DSM 11300 / CIP 105573 / AG-3a)</name>
    <dbReference type="NCBI Taxonomy" id="319795"/>
    <lineage>
        <taxon>Bacteria</taxon>
        <taxon>Thermotogati</taxon>
        <taxon>Deinococcota</taxon>
        <taxon>Deinococci</taxon>
        <taxon>Deinococcales</taxon>
        <taxon>Deinococcaceae</taxon>
        <taxon>Deinococcus</taxon>
    </lineage>
</organism>
<keyword evidence="2" id="KW-0472">Membrane</keyword>
<keyword evidence="2" id="KW-1133">Transmembrane helix</keyword>
<feature type="region of interest" description="Disordered" evidence="1">
    <location>
        <begin position="49"/>
        <end position="111"/>
    </location>
</feature>
<dbReference type="AlphaFoldDB" id="Q1IXB7"/>
<evidence type="ECO:0000256" key="1">
    <source>
        <dbReference type="SAM" id="MobiDB-lite"/>
    </source>
</evidence>
<evidence type="ECO:0000313" key="3">
    <source>
        <dbReference type="EMBL" id="ABF46117.1"/>
    </source>
</evidence>
<keyword evidence="2" id="KW-0812">Transmembrane</keyword>
<reference evidence="3" key="1">
    <citation type="submission" date="2006-04" db="EMBL/GenBank/DDBJ databases">
        <title>Complete sequence of chromosome of Deinococcus geothermalis DSM 11300.</title>
        <authorList>
            <consortium name="US DOE Joint Genome Institute"/>
            <person name="Copeland A."/>
            <person name="Lucas S."/>
            <person name="Lapidus A."/>
            <person name="Barry K."/>
            <person name="Detter J.C."/>
            <person name="Glavina del Rio T."/>
            <person name="Hammon N."/>
            <person name="Israni S."/>
            <person name="Dalin E."/>
            <person name="Tice H."/>
            <person name="Pitluck S."/>
            <person name="Brettin T."/>
            <person name="Bruce D."/>
            <person name="Han C."/>
            <person name="Tapia R."/>
            <person name="Saunders E."/>
            <person name="Gilna P."/>
            <person name="Schmutz J."/>
            <person name="Larimer F."/>
            <person name="Land M."/>
            <person name="Hauser L."/>
            <person name="Kyrpides N."/>
            <person name="Kim E."/>
            <person name="Daly M.J."/>
            <person name="Fredrickson J.K."/>
            <person name="Makarova K.S."/>
            <person name="Gaidamakova E.K."/>
            <person name="Zhai M."/>
            <person name="Richardson P."/>
        </authorList>
    </citation>
    <scope>NUCLEOTIDE SEQUENCE</scope>
    <source>
        <strain evidence="3">DSM 11300</strain>
    </source>
</reference>
<dbReference type="Proteomes" id="UP000002431">
    <property type="component" value="Chromosome"/>
</dbReference>
<dbReference type="HOGENOM" id="CLU_1183467_0_0_0"/>
<name>Q1IXB7_DEIGD</name>
<feature type="transmembrane region" description="Helical" evidence="2">
    <location>
        <begin position="211"/>
        <end position="229"/>
    </location>
</feature>
<evidence type="ECO:0000256" key="2">
    <source>
        <dbReference type="SAM" id="Phobius"/>
    </source>
</evidence>